<dbReference type="PANTHER" id="PTHR30178:SF3">
    <property type="entry name" value="SUCCINATE-ACETATE_PROTON SYMPORTER SATP"/>
    <property type="match status" value="1"/>
</dbReference>
<keyword evidence="5 6" id="KW-0472">Membrane</keyword>
<protein>
    <submittedName>
        <fullName evidence="7">Yaah protein</fullName>
    </submittedName>
</protein>
<evidence type="ECO:0000313" key="8">
    <source>
        <dbReference type="Proteomes" id="UP000008084"/>
    </source>
</evidence>
<gene>
    <name evidence="7" type="ordered locus">Y11_38401</name>
</gene>
<comment type="similarity">
    <text evidence="2">Belongs to the acetate uptake transporter (AceTr) (TC 2.A.96) family.</text>
</comment>
<organism evidence="7 8">
    <name type="scientific">Yersinia enterocolitica subsp. palearctica serotype O:3 (strain DSM 13030 / CIP 106945 / Y11)</name>
    <dbReference type="NCBI Taxonomy" id="930944"/>
    <lineage>
        <taxon>Bacteria</taxon>
        <taxon>Pseudomonadati</taxon>
        <taxon>Pseudomonadota</taxon>
        <taxon>Gammaproteobacteria</taxon>
        <taxon>Enterobacterales</taxon>
        <taxon>Yersiniaceae</taxon>
        <taxon>Yersinia</taxon>
    </lineage>
</organism>
<evidence type="ECO:0000256" key="2">
    <source>
        <dbReference type="ARBA" id="ARBA00005587"/>
    </source>
</evidence>
<reference evidence="7 8" key="1">
    <citation type="journal article" date="2011" name="J. Bacteriol.">
        <title>Complete genome sequence of Yersinia enterocolitica subsp. palearctica serogroup O:3.</title>
        <authorList>
            <person name="Batzilla J."/>
            <person name="Hoper D."/>
            <person name="Antonenka U."/>
            <person name="Heesemann J."/>
            <person name="Rakin A."/>
        </authorList>
    </citation>
    <scope>NUCLEOTIDE SEQUENCE [LARGE SCALE GENOMIC DNA]</scope>
    <source>
        <strain evidence="8">DSM 13030 / CIP 106945 / Y11</strain>
    </source>
</reference>
<dbReference type="Pfam" id="PF01184">
    <property type="entry name" value="Gpr1_Fun34_YaaH"/>
    <property type="match status" value="1"/>
</dbReference>
<comment type="subcellular location">
    <subcellularLocation>
        <location evidence="1">Membrane</location>
        <topology evidence="1">Multi-pass membrane protein</topology>
    </subcellularLocation>
</comment>
<dbReference type="EMBL" id="FR729477">
    <property type="protein sequence ID" value="CBY28690.1"/>
    <property type="molecule type" value="Genomic_DNA"/>
</dbReference>
<sequence length="262" mass="28454">MKRSIKGGDEKKLLFITLEIIVSNRADHYDAARTEGIDDFLVIQALYTYSDIYPLFLAICYCRGLMNTTKLANPGPLGLMGFGMTTVLLNLHNAGFFPLTSVILSMGIFYGGLAQVLAGMLEYKKGNTFAATAFTSYGAFWLSLVGLLMLPKMGLAEATDAQFLGVYLGLWGIFTLFMFFGTLPANRALQFVFGSLTLLFALLAVGNFTGNHALLVFAGFEGIICGASAIYLAMAEVLNEQYGRTVLPIGEPNERLQVQSVA</sequence>
<evidence type="ECO:0000256" key="3">
    <source>
        <dbReference type="ARBA" id="ARBA00022692"/>
    </source>
</evidence>
<feature type="transmembrane region" description="Helical" evidence="6">
    <location>
        <begin position="129"/>
        <end position="150"/>
    </location>
</feature>
<dbReference type="NCBIfam" id="NF038013">
    <property type="entry name" value="AceTr_1"/>
    <property type="match status" value="1"/>
</dbReference>
<evidence type="ECO:0000256" key="4">
    <source>
        <dbReference type="ARBA" id="ARBA00022989"/>
    </source>
</evidence>
<dbReference type="GO" id="GO:0071422">
    <property type="term" value="P:succinate transmembrane transport"/>
    <property type="evidence" value="ECO:0007669"/>
    <property type="project" value="TreeGrafter"/>
</dbReference>
<dbReference type="Proteomes" id="UP000008084">
    <property type="component" value="Chromosome"/>
</dbReference>
<dbReference type="InterPro" id="IPR047623">
    <property type="entry name" value="SatP"/>
</dbReference>
<dbReference type="GO" id="GO:0005886">
    <property type="term" value="C:plasma membrane"/>
    <property type="evidence" value="ECO:0007669"/>
    <property type="project" value="TreeGrafter"/>
</dbReference>
<dbReference type="PANTHER" id="PTHR30178">
    <property type="entry name" value="INNER MEMBRANE PROTEIN YAAH"/>
    <property type="match status" value="1"/>
</dbReference>
<dbReference type="GO" id="GO:0015360">
    <property type="term" value="F:acetate:proton symporter activity"/>
    <property type="evidence" value="ECO:0007669"/>
    <property type="project" value="TreeGrafter"/>
</dbReference>
<evidence type="ECO:0000313" key="7">
    <source>
        <dbReference type="EMBL" id="CBY28690.1"/>
    </source>
</evidence>
<dbReference type="PATRIC" id="fig|930944.6.peg.3821"/>
<feature type="transmembrane region" description="Helical" evidence="6">
    <location>
        <begin position="162"/>
        <end position="181"/>
    </location>
</feature>
<dbReference type="NCBIfam" id="NF007941">
    <property type="entry name" value="PRK10659.1"/>
    <property type="match status" value="1"/>
</dbReference>
<name>A0A0H3NYG6_YERE1</name>
<dbReference type="InterPro" id="IPR000791">
    <property type="entry name" value="Gpr1/Fun34/SatP-like"/>
</dbReference>
<feature type="transmembrane region" description="Helical" evidence="6">
    <location>
        <begin position="214"/>
        <end position="234"/>
    </location>
</feature>
<evidence type="ECO:0000256" key="1">
    <source>
        <dbReference type="ARBA" id="ARBA00004141"/>
    </source>
</evidence>
<evidence type="ECO:0000256" key="5">
    <source>
        <dbReference type="ARBA" id="ARBA00023136"/>
    </source>
</evidence>
<feature type="transmembrane region" description="Helical" evidence="6">
    <location>
        <begin position="188"/>
        <end position="208"/>
    </location>
</feature>
<proteinExistence type="inferred from homology"/>
<keyword evidence="4 6" id="KW-1133">Transmembrane helix</keyword>
<dbReference type="KEGG" id="yey:Y11_38401"/>
<dbReference type="HOGENOM" id="CLU_051062_3_0_6"/>
<dbReference type="AlphaFoldDB" id="A0A0H3NYG6"/>
<evidence type="ECO:0000256" key="6">
    <source>
        <dbReference type="SAM" id="Phobius"/>
    </source>
</evidence>
<accession>A0A0H3NYG6</accession>
<keyword evidence="3 6" id="KW-0812">Transmembrane</keyword>
<feature type="transmembrane region" description="Helical" evidence="6">
    <location>
        <begin position="95"/>
        <end position="117"/>
    </location>
</feature>